<protein>
    <submittedName>
        <fullName evidence="2">Uncharacterized protein</fullName>
    </submittedName>
</protein>
<sequence length="58" mass="6477">VRDIEVEYDYKKHLPQIGRQLTELQTEIADLQGEEARLLAIIAAIEAAVKDTVKGTRG</sequence>
<dbReference type="EMBL" id="LAZR01051812">
    <property type="protein sequence ID" value="KKK84359.1"/>
    <property type="molecule type" value="Genomic_DNA"/>
</dbReference>
<keyword evidence="1" id="KW-0175">Coiled coil</keyword>
<gene>
    <name evidence="2" type="ORF">LCGC14_2784090</name>
</gene>
<feature type="coiled-coil region" evidence="1">
    <location>
        <begin position="14"/>
        <end position="41"/>
    </location>
</feature>
<proteinExistence type="predicted"/>
<reference evidence="2" key="1">
    <citation type="journal article" date="2015" name="Nature">
        <title>Complex archaea that bridge the gap between prokaryotes and eukaryotes.</title>
        <authorList>
            <person name="Spang A."/>
            <person name="Saw J.H."/>
            <person name="Jorgensen S.L."/>
            <person name="Zaremba-Niedzwiedzka K."/>
            <person name="Martijn J."/>
            <person name="Lind A.E."/>
            <person name="van Eijk R."/>
            <person name="Schleper C."/>
            <person name="Guy L."/>
            <person name="Ettema T.J."/>
        </authorList>
    </citation>
    <scope>NUCLEOTIDE SEQUENCE</scope>
</reference>
<evidence type="ECO:0000313" key="2">
    <source>
        <dbReference type="EMBL" id="KKK84359.1"/>
    </source>
</evidence>
<feature type="non-terminal residue" evidence="2">
    <location>
        <position position="1"/>
    </location>
</feature>
<dbReference type="AlphaFoldDB" id="A0A0F9B141"/>
<organism evidence="2">
    <name type="scientific">marine sediment metagenome</name>
    <dbReference type="NCBI Taxonomy" id="412755"/>
    <lineage>
        <taxon>unclassified sequences</taxon>
        <taxon>metagenomes</taxon>
        <taxon>ecological metagenomes</taxon>
    </lineage>
</organism>
<comment type="caution">
    <text evidence="2">The sequence shown here is derived from an EMBL/GenBank/DDBJ whole genome shotgun (WGS) entry which is preliminary data.</text>
</comment>
<evidence type="ECO:0000256" key="1">
    <source>
        <dbReference type="SAM" id="Coils"/>
    </source>
</evidence>
<accession>A0A0F9B141</accession>
<name>A0A0F9B141_9ZZZZ</name>